<evidence type="ECO:0000313" key="2">
    <source>
        <dbReference type="EMBL" id="KAF0030102.1"/>
    </source>
</evidence>
<feature type="compositionally biased region" description="Basic and acidic residues" evidence="1">
    <location>
        <begin position="184"/>
        <end position="200"/>
    </location>
</feature>
<organism evidence="2 3">
    <name type="scientific">Scophthalmus maximus</name>
    <name type="common">Turbot</name>
    <name type="synonym">Psetta maxima</name>
    <dbReference type="NCBI Taxonomy" id="52904"/>
    <lineage>
        <taxon>Eukaryota</taxon>
        <taxon>Metazoa</taxon>
        <taxon>Chordata</taxon>
        <taxon>Craniata</taxon>
        <taxon>Vertebrata</taxon>
        <taxon>Euteleostomi</taxon>
        <taxon>Actinopterygii</taxon>
        <taxon>Neopterygii</taxon>
        <taxon>Teleostei</taxon>
        <taxon>Neoteleostei</taxon>
        <taxon>Acanthomorphata</taxon>
        <taxon>Carangaria</taxon>
        <taxon>Pleuronectiformes</taxon>
        <taxon>Pleuronectoidei</taxon>
        <taxon>Scophthalmidae</taxon>
        <taxon>Scophthalmus</taxon>
    </lineage>
</organism>
<dbReference type="Proteomes" id="UP000438429">
    <property type="component" value="Unassembled WGS sequence"/>
</dbReference>
<evidence type="ECO:0000256" key="1">
    <source>
        <dbReference type="SAM" id="MobiDB-lite"/>
    </source>
</evidence>
<gene>
    <name evidence="2" type="ORF">F2P81_016833</name>
</gene>
<protein>
    <submittedName>
        <fullName evidence="2">Uncharacterized protein</fullName>
    </submittedName>
</protein>
<comment type="caution">
    <text evidence="2">The sequence shown here is derived from an EMBL/GenBank/DDBJ whole genome shotgun (WGS) entry which is preliminary data.</text>
</comment>
<name>A0A6A4SIC7_SCOMX</name>
<dbReference type="AlphaFoldDB" id="A0A6A4SIC7"/>
<proteinExistence type="predicted"/>
<feature type="region of interest" description="Disordered" evidence="1">
    <location>
        <begin position="173"/>
        <end position="200"/>
    </location>
</feature>
<dbReference type="EMBL" id="VEVO01000015">
    <property type="protein sequence ID" value="KAF0030102.1"/>
    <property type="molecule type" value="Genomic_DNA"/>
</dbReference>
<reference evidence="2 3" key="1">
    <citation type="submission" date="2019-06" db="EMBL/GenBank/DDBJ databases">
        <title>Draft genomes of female and male turbot (Scophthalmus maximus).</title>
        <authorList>
            <person name="Xu H."/>
            <person name="Xu X.-W."/>
            <person name="Shao C."/>
            <person name="Chen S."/>
        </authorList>
    </citation>
    <scope>NUCLEOTIDE SEQUENCE [LARGE SCALE GENOMIC DNA]</scope>
    <source>
        <strain evidence="2">Ysfricsl-2016a</strain>
        <tissue evidence="2">Blood</tissue>
    </source>
</reference>
<sequence>MTSSVFVTASKAIGFLAAFSEAKEKIFPTVCLDLYDRIMHTTADRSGDVSNAIVTVAVHTSACHVFHKVFMACENTSCRGAIVVDVSPNTKQFTLQKQGTGFCLYRMARWRSERLLKYASILVPRGGPVLVALSRDAGDLVKCANVSDTKHSMHGPRGMVTLVSVHRSWGPLKSIPTRRHRDRHREGEREREREKKKKTETTRVECRRDVVQEKEKNMIVKQHLVLILYSLCASVLKDLTWLIIEFTDESPKLPLKPLILAAQLSEKRVDIDVNDCPPLTVD</sequence>
<accession>A0A6A4SIC7</accession>
<evidence type="ECO:0000313" key="3">
    <source>
        <dbReference type="Proteomes" id="UP000438429"/>
    </source>
</evidence>